<dbReference type="PANTHER" id="PTHR11022:SF77">
    <property type="entry name" value="PEPTIDOGLYCAN-RECOGNITION PROTEIN LB"/>
    <property type="match status" value="1"/>
</dbReference>
<dbReference type="InterPro" id="IPR015510">
    <property type="entry name" value="PGRP"/>
</dbReference>
<name>A0A6L2PZC2_COPFO</name>
<evidence type="ECO:0000313" key="7">
    <source>
        <dbReference type="Proteomes" id="UP000502823"/>
    </source>
</evidence>
<feature type="region of interest" description="Disordered" evidence="4">
    <location>
        <begin position="1246"/>
        <end position="1265"/>
    </location>
</feature>
<evidence type="ECO:0000313" key="6">
    <source>
        <dbReference type="EMBL" id="GFG35825.1"/>
    </source>
</evidence>
<dbReference type="GO" id="GO:0009253">
    <property type="term" value="P:peptidoglycan catabolic process"/>
    <property type="evidence" value="ECO:0007669"/>
    <property type="project" value="InterPro"/>
</dbReference>
<dbReference type="EMBL" id="BLKM01000586">
    <property type="protein sequence ID" value="GFG35825.1"/>
    <property type="molecule type" value="Genomic_DNA"/>
</dbReference>
<feature type="compositionally biased region" description="Basic and acidic residues" evidence="4">
    <location>
        <begin position="1504"/>
        <end position="1546"/>
    </location>
</feature>
<dbReference type="OrthoDB" id="6157464at2759"/>
<comment type="similarity">
    <text evidence="1">Belongs to the N-acetylmuramoyl-L-alanine amidase 2 family.</text>
</comment>
<dbReference type="InterPro" id="IPR036505">
    <property type="entry name" value="Amidase/PGRP_sf"/>
</dbReference>
<evidence type="ECO:0000259" key="5">
    <source>
        <dbReference type="PROSITE" id="PS51082"/>
    </source>
</evidence>
<feature type="compositionally biased region" description="Basic and acidic residues" evidence="4">
    <location>
        <begin position="1486"/>
        <end position="1496"/>
    </location>
</feature>
<evidence type="ECO:0000256" key="1">
    <source>
        <dbReference type="ARBA" id="ARBA00007553"/>
    </source>
</evidence>
<keyword evidence="3" id="KW-0391">Immunity</keyword>
<dbReference type="InterPro" id="IPR003124">
    <property type="entry name" value="WH2_dom"/>
</dbReference>
<feature type="compositionally biased region" description="Acidic residues" evidence="4">
    <location>
        <begin position="1453"/>
        <end position="1483"/>
    </location>
</feature>
<keyword evidence="7" id="KW-1185">Reference proteome</keyword>
<dbReference type="Pfam" id="PF02205">
    <property type="entry name" value="WH2"/>
    <property type="match status" value="1"/>
</dbReference>
<feature type="compositionally biased region" description="Low complexity" evidence="4">
    <location>
        <begin position="967"/>
        <end position="995"/>
    </location>
</feature>
<feature type="region of interest" description="Disordered" evidence="4">
    <location>
        <begin position="53"/>
        <end position="115"/>
    </location>
</feature>
<feature type="compositionally biased region" description="Polar residues" evidence="4">
    <location>
        <begin position="908"/>
        <end position="918"/>
    </location>
</feature>
<evidence type="ECO:0000256" key="2">
    <source>
        <dbReference type="ARBA" id="ARBA00022588"/>
    </source>
</evidence>
<reference evidence="7" key="1">
    <citation type="submission" date="2020-01" db="EMBL/GenBank/DDBJ databases">
        <title>Draft genome sequence of the Termite Coptotermes fromosanus.</title>
        <authorList>
            <person name="Itakura S."/>
            <person name="Yosikawa Y."/>
            <person name="Umezawa K."/>
        </authorList>
    </citation>
    <scope>NUCLEOTIDE SEQUENCE [LARGE SCALE GENOMIC DNA]</scope>
</reference>
<feature type="compositionally biased region" description="Basic and acidic residues" evidence="4">
    <location>
        <begin position="1068"/>
        <end position="1086"/>
    </location>
</feature>
<sequence length="1656" mass="185398">MKMSCRSDKALHTVRQGNPNTGHAICPALFRSSIRKRERDKCLSAGKSLAFTRTSESRSDYGTPVTANRHSTTLTTGGIPGNGAKSPCFTGSTQHPSEAKLSNRHKPQGSGVAGTEDPLCRRLEWQNGPAQSAHGGSSMELMRCKAAPQHDDVTRDHAAHKKAMQSHSASNIWWDLDGLPVSMGARSAAVVLCAVIGSVLHTTEAAVVRRDVSCPHIVTRAEWGANPPRQRDNITSLPVPFVILHHTYRPPACNSSDNCEAAMRTMQHMHQDERGWFDIGYNFCVGGTGDVYEGRGWDVQGAHAPRYNNRSTGICFIGDYMDLLPTPEMMEAAKSLIQCGVDRGSIAADYKLLGHRQVRDTLCPGDTFYENITTWSHWDPLQDVQARPYSSYVRKYNYTTRLHRETLRHTESKERTVHHTTCLLPASDCPETVSRSDWNAAPPVSRQNLTSLPAPFVVIHHTYIPGFCNSSETCDVAMRSMQNYHQNTQQWSDIGYNFCVGGTGKVYEGRGWDVMGTHAPNYNSRSIGICFIGDFRTELPTPEMLAAAKLLIACGVERGSVSAEYKLVGHSQVRNTECPGTALLDEIKTWPHAHKYYHQIPITIGEKTNDYRHAPPALPFRQVGTGGAFVDGHTQSILKPATDSCACSKLTAHAIPAFIVTAEEHEHRQEVKAKRGNTGQRLMNRQHAVFHGSDVCVCVCMPLHSPDVSRTVLFKGCFSYCKVTELNSVIRYLPQPSVSFSSLGFPTSTDSIETARMSGEGQAVPVHAAKAYGEWRYSSTRVQSMVCVYCAVRTGSSNIIQVFTDLRENNPADKPACASLRTEDLLTSPNRHRPAAENRHTNVKTTTVHAYAVLTSSLRATFLAHFHLIDRIQRRVQIANPLQVLKFTQRPPVFIHQMPAINPAAGASNGSQQHQRTTFRPPWVKEGPEPLPLPTAPWTLNRSRQRAPEAQDTAPVKPNLKPVPRKNSTTATTAAADSSSNSSGGSSGATNSDSTPVRRTSKITIIPSRPSVDAATPKENGYDASSTATANSRSNSSRAQAATEGKSSKSQAPQVKEIPIEIKSTTKPKQEEQKQKSSNKQQEEQTQKSSNKQQEEQKQKSSNKQHEEQKQKSSNKQQQEQKQKISNKQQEGPKQNDTVQSQPPQPPAPPMPPPPMPGLERTPMSASTAEKLDALRSRPRKRPDWGALMKDVESGNRKLKHVQCNDRSGPLLPKVKVKDRFMYESEKPNVHNQLLKEIQSGIRLKKVQTNDRSRPQLDGLRKFRRQMTIEEQIQKAETEETEAEPDELDDIDKVRDDLQSTKQMLALELRNKEAMERENKKLLARILNLEVELEKERAAKRLTEENSPQARRQEEEQEIQKLKKQMEVTQKSAEEMEMKYLDTAGQLDMVRADLEEAQRKNQALEKKLQASLLNQDRDSEQPLRKQPSSKKLAAAAKASNTNMQQALGKQPKEDEEDEEEEEEEDEDEETETETESSSEEENAEALQEKRMLRELKLLSTKLKSFKEKEEAARKERRSLRDQLKKQQKMLSEEKKKYKVLQKEVDKMATLIKEDDEEASDEDAEAEESDETESESESEETEEEESDGDLPPDAPVEKRKQNLSERAKRHENCLGALRKGNYLLKANIDRIKDDLFKQKEMSLQLQEDLNAVLAELG</sequence>
<dbReference type="GO" id="GO:0008745">
    <property type="term" value="F:N-acetylmuramoyl-L-alanine amidase activity"/>
    <property type="evidence" value="ECO:0007669"/>
    <property type="project" value="InterPro"/>
</dbReference>
<dbReference type="Gene3D" id="3.40.80.10">
    <property type="entry name" value="Peptidoglycan recognition protein-like"/>
    <property type="match status" value="2"/>
</dbReference>
<feature type="region of interest" description="Disordered" evidence="4">
    <location>
        <begin position="1339"/>
        <end position="1370"/>
    </location>
</feature>
<feature type="compositionally biased region" description="Low complexity" evidence="4">
    <location>
        <begin position="1429"/>
        <end position="1439"/>
    </location>
</feature>
<dbReference type="InterPro" id="IPR006619">
    <property type="entry name" value="PGRP_domain_met/bac"/>
</dbReference>
<dbReference type="GO" id="GO:0045087">
    <property type="term" value="P:innate immune response"/>
    <property type="evidence" value="ECO:0007669"/>
    <property type="project" value="UniProtKB-KW"/>
</dbReference>
<dbReference type="GO" id="GO:0008270">
    <property type="term" value="F:zinc ion binding"/>
    <property type="evidence" value="ECO:0007669"/>
    <property type="project" value="InterPro"/>
</dbReference>
<evidence type="ECO:0000256" key="4">
    <source>
        <dbReference type="SAM" id="MobiDB-lite"/>
    </source>
</evidence>
<dbReference type="SMART" id="SM00701">
    <property type="entry name" value="PGRP"/>
    <property type="match status" value="2"/>
</dbReference>
<dbReference type="PROSITE" id="PS51082">
    <property type="entry name" value="WH2"/>
    <property type="match status" value="1"/>
</dbReference>
<gene>
    <name evidence="6" type="ORF">Cfor_07245</name>
</gene>
<feature type="domain" description="WH2" evidence="5">
    <location>
        <begin position="1230"/>
        <end position="1247"/>
    </location>
</feature>
<dbReference type="Pfam" id="PF01510">
    <property type="entry name" value="Amidase_2"/>
    <property type="match status" value="2"/>
</dbReference>
<feature type="compositionally biased region" description="Basic and acidic residues" evidence="4">
    <location>
        <begin position="1351"/>
        <end position="1370"/>
    </location>
</feature>
<feature type="compositionally biased region" description="Low complexity" evidence="4">
    <location>
        <begin position="1112"/>
        <end position="1130"/>
    </location>
</feature>
<feature type="compositionally biased region" description="Pro residues" evidence="4">
    <location>
        <begin position="1143"/>
        <end position="1157"/>
    </location>
</feature>
<feature type="compositionally biased region" description="Low complexity" evidence="4">
    <location>
        <begin position="1024"/>
        <end position="1043"/>
    </location>
</feature>
<dbReference type="SUPFAM" id="SSF55846">
    <property type="entry name" value="N-acetylmuramoyl-L-alanine amidase-like"/>
    <property type="match status" value="2"/>
</dbReference>
<organism evidence="6 7">
    <name type="scientific">Coptotermes formosanus</name>
    <name type="common">Formosan subterranean termite</name>
    <dbReference type="NCBI Taxonomy" id="36987"/>
    <lineage>
        <taxon>Eukaryota</taxon>
        <taxon>Metazoa</taxon>
        <taxon>Ecdysozoa</taxon>
        <taxon>Arthropoda</taxon>
        <taxon>Hexapoda</taxon>
        <taxon>Insecta</taxon>
        <taxon>Pterygota</taxon>
        <taxon>Neoptera</taxon>
        <taxon>Polyneoptera</taxon>
        <taxon>Dictyoptera</taxon>
        <taxon>Blattodea</taxon>
        <taxon>Blattoidea</taxon>
        <taxon>Termitoidae</taxon>
        <taxon>Rhinotermitidae</taxon>
        <taxon>Coptotermes</taxon>
    </lineage>
</organism>
<proteinExistence type="inferred from homology"/>
<dbReference type="InParanoid" id="A0A6L2PZC2"/>
<feature type="compositionally biased region" description="Polar residues" evidence="4">
    <location>
        <begin position="1132"/>
        <end position="1141"/>
    </location>
</feature>
<dbReference type="CDD" id="cd06583">
    <property type="entry name" value="PGRP"/>
    <property type="match status" value="2"/>
</dbReference>
<protein>
    <recommendedName>
        <fullName evidence="5">WH2 domain-containing protein</fullName>
    </recommendedName>
</protein>
<dbReference type="FunFam" id="3.40.80.10:FF:000001">
    <property type="entry name" value="Peptidoglycan recognition protein 1"/>
    <property type="match status" value="2"/>
</dbReference>
<dbReference type="InterPro" id="IPR002502">
    <property type="entry name" value="Amidase_domain"/>
</dbReference>
<feature type="compositionally biased region" description="Basic and acidic residues" evidence="4">
    <location>
        <begin position="1594"/>
        <end position="1610"/>
    </location>
</feature>
<dbReference type="SMART" id="SM00644">
    <property type="entry name" value="Ami_2"/>
    <property type="match status" value="2"/>
</dbReference>
<keyword evidence="2" id="KW-0399">Innate immunity</keyword>
<evidence type="ECO:0000256" key="3">
    <source>
        <dbReference type="ARBA" id="ARBA00022859"/>
    </source>
</evidence>
<feature type="compositionally biased region" description="Basic and acidic residues" evidence="4">
    <location>
        <begin position="1248"/>
        <end position="1261"/>
    </location>
</feature>
<accession>A0A6L2PZC2</accession>
<dbReference type="Proteomes" id="UP000502823">
    <property type="component" value="Unassembled WGS sequence"/>
</dbReference>
<feature type="compositionally biased region" description="Polar residues" evidence="4">
    <location>
        <begin position="65"/>
        <end position="76"/>
    </location>
</feature>
<comment type="caution">
    <text evidence="6">The sequence shown here is derived from an EMBL/GenBank/DDBJ whole genome shotgun (WGS) entry which is preliminary data.</text>
</comment>
<feature type="compositionally biased region" description="Acidic residues" evidence="4">
    <location>
        <begin position="1553"/>
        <end position="1589"/>
    </location>
</feature>
<feature type="region of interest" description="Disordered" evidence="4">
    <location>
        <begin position="1401"/>
        <end position="1610"/>
    </location>
</feature>
<dbReference type="GO" id="GO:0003779">
    <property type="term" value="F:actin binding"/>
    <property type="evidence" value="ECO:0007669"/>
    <property type="project" value="InterPro"/>
</dbReference>
<feature type="region of interest" description="Disordered" evidence="4">
    <location>
        <begin position="902"/>
        <end position="1211"/>
    </location>
</feature>
<feature type="compositionally biased region" description="Basic and acidic residues" evidence="4">
    <location>
        <begin position="1093"/>
        <end position="1111"/>
    </location>
</feature>
<dbReference type="PANTHER" id="PTHR11022">
    <property type="entry name" value="PEPTIDOGLYCAN RECOGNITION PROTEIN"/>
    <property type="match status" value="1"/>
</dbReference>